<accession>A0A828SRK8</accession>
<gene>
    <name evidence="1" type="ORF">HMPREF0022_02507</name>
</gene>
<sequence>MKLNIQALFINIVAARLQQTPALAELGTLGRKDYKFDKILQVLQN</sequence>
<organism evidence="1 2">
    <name type="scientific">Acinetobacter baumannii 6014059</name>
    <dbReference type="NCBI Taxonomy" id="525242"/>
    <lineage>
        <taxon>Bacteria</taxon>
        <taxon>Pseudomonadati</taxon>
        <taxon>Pseudomonadota</taxon>
        <taxon>Gammaproteobacteria</taxon>
        <taxon>Moraxellales</taxon>
        <taxon>Moraxellaceae</taxon>
        <taxon>Acinetobacter</taxon>
        <taxon>Acinetobacter calcoaceticus/baumannii complex</taxon>
    </lineage>
</organism>
<protein>
    <submittedName>
        <fullName evidence="1">Uncharacterized protein</fullName>
    </submittedName>
</protein>
<comment type="caution">
    <text evidence="1">The sequence shown here is derived from an EMBL/GenBank/DDBJ whole genome shotgun (WGS) entry which is preliminary data.</text>
</comment>
<dbReference type="EMBL" id="ACYS02000134">
    <property type="protein sequence ID" value="EGJ67746.1"/>
    <property type="molecule type" value="Genomic_DNA"/>
</dbReference>
<proteinExistence type="predicted"/>
<reference evidence="1 2" key="1">
    <citation type="submission" date="2011-04" db="EMBL/GenBank/DDBJ databases">
        <authorList>
            <person name="Weinstock G."/>
            <person name="Sodergren E."/>
            <person name="Clifton S."/>
            <person name="Fulton L."/>
            <person name="Fulton B."/>
            <person name="Courtney L."/>
            <person name="Fronick C."/>
            <person name="Harrison M."/>
            <person name="Strong C."/>
            <person name="Farmer C."/>
            <person name="Delahaunty K."/>
            <person name="Markovic C."/>
            <person name="Hall O."/>
            <person name="Minx P."/>
            <person name="Tomlinson C."/>
            <person name="Mitreva M."/>
            <person name="Hou S."/>
            <person name="Chen J."/>
            <person name="Wollam A."/>
            <person name="Pepin K.H."/>
            <person name="Johnson M."/>
            <person name="Bhonagiri V."/>
            <person name="Zhang X."/>
            <person name="Suruliraj S."/>
            <person name="Warren W."/>
            <person name="Chinwalla A."/>
            <person name="Mardis E.R."/>
            <person name="Wilson R.K."/>
        </authorList>
    </citation>
    <scope>NUCLEOTIDE SEQUENCE [LARGE SCALE GENOMIC DNA]</scope>
    <source>
        <strain evidence="1 2">6014059</strain>
    </source>
</reference>
<evidence type="ECO:0000313" key="2">
    <source>
        <dbReference type="Proteomes" id="UP000003204"/>
    </source>
</evidence>
<dbReference type="AlphaFoldDB" id="A0A828SRK8"/>
<evidence type="ECO:0000313" key="1">
    <source>
        <dbReference type="EMBL" id="EGJ67746.1"/>
    </source>
</evidence>
<name>A0A828SRK8_ACIBA</name>
<dbReference type="Proteomes" id="UP000003204">
    <property type="component" value="Unassembled WGS sequence"/>
</dbReference>